<sequence length="336" mass="36965">MLMAELPEPPTPTLSAIYASYEARQGDGFRDHLGASLIGKSCARALWYDFRWATPARHTGRILRLFETGQLEESRLVRDLRATGATVLEVDPETGRQFRVEAHGGHFGGSLDAVALGLLEAPKTWHVVEFKTHSAKSFAELVAKGVALAKPQHAAQMQVYMHLTGITRALYVAVCKDTDALHIERVPADPEMGERLLEKARRIIFAQHPPERISADPAWFECRFCDHHELCHGEGAAAVTCRSCLHSTPIEALPEEAGAGSSSGSATNRDVGGWHCARHDRLLDPADQRRACPRHLFIPDLVPGEVTDAGEDFVSYRMRDGSAWTNDAREEEAAAC</sequence>
<dbReference type="Proteomes" id="UP000199328">
    <property type="component" value="Unassembled WGS sequence"/>
</dbReference>
<accession>A0A1G9GWV0</accession>
<evidence type="ECO:0000259" key="1">
    <source>
        <dbReference type="Pfam" id="PF12705"/>
    </source>
</evidence>
<gene>
    <name evidence="2" type="ORF">SAMN05216257_10948</name>
</gene>
<dbReference type="InterPro" id="IPR038726">
    <property type="entry name" value="PDDEXK_AddAB-type"/>
</dbReference>
<reference evidence="3" key="1">
    <citation type="submission" date="2016-10" db="EMBL/GenBank/DDBJ databases">
        <authorList>
            <person name="Varghese N."/>
            <person name="Submissions S."/>
        </authorList>
    </citation>
    <scope>NUCLEOTIDE SEQUENCE [LARGE SCALE GENOMIC DNA]</scope>
    <source>
        <strain evidence="3">CGMCC 1.10789</strain>
    </source>
</reference>
<dbReference type="AlphaFoldDB" id="A0A1G9GWV0"/>
<organism evidence="2 3">
    <name type="scientific">Meinhardsimonia xiamenensis</name>
    <dbReference type="NCBI Taxonomy" id="990712"/>
    <lineage>
        <taxon>Bacteria</taxon>
        <taxon>Pseudomonadati</taxon>
        <taxon>Pseudomonadota</taxon>
        <taxon>Alphaproteobacteria</taxon>
        <taxon>Rhodobacterales</taxon>
        <taxon>Paracoccaceae</taxon>
        <taxon>Meinhardsimonia</taxon>
    </lineage>
</organism>
<name>A0A1G9GWV0_9RHOB</name>
<dbReference type="Pfam" id="PF12705">
    <property type="entry name" value="PDDEXK_1"/>
    <property type="match status" value="1"/>
</dbReference>
<evidence type="ECO:0000313" key="3">
    <source>
        <dbReference type="Proteomes" id="UP000199328"/>
    </source>
</evidence>
<proteinExistence type="predicted"/>
<keyword evidence="3" id="KW-1185">Reference proteome</keyword>
<feature type="domain" description="PD-(D/E)XK endonuclease-like" evidence="1">
    <location>
        <begin position="74"/>
        <end position="232"/>
    </location>
</feature>
<dbReference type="InterPro" id="IPR011604">
    <property type="entry name" value="PDDEXK-like_dom_sf"/>
</dbReference>
<dbReference type="SUPFAM" id="SSF52980">
    <property type="entry name" value="Restriction endonuclease-like"/>
    <property type="match status" value="1"/>
</dbReference>
<dbReference type="EMBL" id="FNFV01000009">
    <property type="protein sequence ID" value="SDL05148.1"/>
    <property type="molecule type" value="Genomic_DNA"/>
</dbReference>
<dbReference type="Gene3D" id="3.90.320.10">
    <property type="match status" value="1"/>
</dbReference>
<protein>
    <submittedName>
        <fullName evidence="2">PD-(D/E)XK nuclease superfamily protein</fullName>
    </submittedName>
</protein>
<dbReference type="STRING" id="990712.SAMN05216257_10948"/>
<evidence type="ECO:0000313" key="2">
    <source>
        <dbReference type="EMBL" id="SDL05148.1"/>
    </source>
</evidence>
<dbReference type="InterPro" id="IPR011335">
    <property type="entry name" value="Restrct_endonuc-II-like"/>
</dbReference>